<protein>
    <submittedName>
        <fullName evidence="2">Uncharacterized protein</fullName>
    </submittedName>
</protein>
<reference evidence="2 3" key="1">
    <citation type="submission" date="2017-12" db="EMBL/GenBank/DDBJ databases">
        <title>Sequencing the genomes of 1000 Actinobacteria strains.</title>
        <authorList>
            <person name="Klenk H.-P."/>
        </authorList>
    </citation>
    <scope>NUCLEOTIDE SEQUENCE [LARGE SCALE GENOMIC DNA]</scope>
    <source>
        <strain evidence="2 3">DSM 12806</strain>
    </source>
</reference>
<evidence type="ECO:0000313" key="2">
    <source>
        <dbReference type="EMBL" id="PKW27681.1"/>
    </source>
</evidence>
<proteinExistence type="predicted"/>
<dbReference type="OrthoDB" id="4865153at2"/>
<feature type="compositionally biased region" description="Low complexity" evidence="1">
    <location>
        <begin position="146"/>
        <end position="155"/>
    </location>
</feature>
<sequence>MRPPSESEVTREYRHLLRTASGDWQETAHRHALLALGPTVREQLLGELRRILLTGYHVAPDDVHALARILVRAERRRPRVLLDALRPALLDVLATAVVASPTGGMLRAGIDVWDGADPALVPDPPVEPDHHQQWLLQRATPGAEGDAAAFRPALPADRRRAR</sequence>
<accession>A0A2N3YLD7</accession>
<gene>
    <name evidence="2" type="ORF">ATL31_2532</name>
</gene>
<organism evidence="2 3">
    <name type="scientific">Phycicoccus duodecadis</name>
    <dbReference type="NCBI Taxonomy" id="173053"/>
    <lineage>
        <taxon>Bacteria</taxon>
        <taxon>Bacillati</taxon>
        <taxon>Actinomycetota</taxon>
        <taxon>Actinomycetes</taxon>
        <taxon>Micrococcales</taxon>
        <taxon>Intrasporangiaceae</taxon>
        <taxon>Phycicoccus</taxon>
    </lineage>
</organism>
<dbReference type="AlphaFoldDB" id="A0A2N3YLD7"/>
<dbReference type="EMBL" id="PJNE01000001">
    <property type="protein sequence ID" value="PKW27681.1"/>
    <property type="molecule type" value="Genomic_DNA"/>
</dbReference>
<dbReference type="RefSeq" id="WP_101396069.1">
    <property type="nucleotide sequence ID" value="NZ_PJNE01000001.1"/>
</dbReference>
<feature type="region of interest" description="Disordered" evidence="1">
    <location>
        <begin position="141"/>
        <end position="162"/>
    </location>
</feature>
<evidence type="ECO:0000313" key="3">
    <source>
        <dbReference type="Proteomes" id="UP000233781"/>
    </source>
</evidence>
<name>A0A2N3YLD7_9MICO</name>
<comment type="caution">
    <text evidence="2">The sequence shown here is derived from an EMBL/GenBank/DDBJ whole genome shotgun (WGS) entry which is preliminary data.</text>
</comment>
<dbReference type="Proteomes" id="UP000233781">
    <property type="component" value="Unassembled WGS sequence"/>
</dbReference>
<evidence type="ECO:0000256" key="1">
    <source>
        <dbReference type="SAM" id="MobiDB-lite"/>
    </source>
</evidence>
<keyword evidence="3" id="KW-1185">Reference proteome</keyword>